<evidence type="ECO:0000256" key="1">
    <source>
        <dbReference type="SAM" id="MobiDB-lite"/>
    </source>
</evidence>
<sequence>MSAQPQPATRNLGGRPPGINRRRKELVDGYVTALGGPDRVTPLQMVEIERAAGLTLLAQEMRAKALRGEDVAITDLTRLEGTLDRATRRLGLNIGAAAHREPVADLQSYLANKAAGGGP</sequence>
<accession>A0A1M7FSE5</accession>
<name>A0A1M7FSE5_9BRAD</name>
<reference evidence="2 3" key="1">
    <citation type="submission" date="2016-11" db="EMBL/GenBank/DDBJ databases">
        <authorList>
            <person name="Jaros S."/>
            <person name="Januszkiewicz K."/>
            <person name="Wedrychowicz H."/>
        </authorList>
    </citation>
    <scope>NUCLEOTIDE SEQUENCE [LARGE SCALE GENOMIC DNA]</scope>
    <source>
        <strain evidence="2 3">GAS499</strain>
    </source>
</reference>
<feature type="region of interest" description="Disordered" evidence="1">
    <location>
        <begin position="1"/>
        <end position="24"/>
    </location>
</feature>
<dbReference type="EMBL" id="LT670844">
    <property type="protein sequence ID" value="SHM06896.1"/>
    <property type="molecule type" value="Genomic_DNA"/>
</dbReference>
<gene>
    <name evidence="2" type="ORF">SAMN05444159_7588</name>
</gene>
<evidence type="ECO:0000313" key="2">
    <source>
        <dbReference type="EMBL" id="SHM06896.1"/>
    </source>
</evidence>
<dbReference type="AlphaFoldDB" id="A0A1M7FSE5"/>
<evidence type="ECO:0000313" key="3">
    <source>
        <dbReference type="Proteomes" id="UP000189935"/>
    </source>
</evidence>
<protein>
    <submittedName>
        <fullName evidence="2">Uncharacterized protein</fullName>
    </submittedName>
</protein>
<organism evidence="2 3">
    <name type="scientific">Bradyrhizobium lablabi</name>
    <dbReference type="NCBI Taxonomy" id="722472"/>
    <lineage>
        <taxon>Bacteria</taxon>
        <taxon>Pseudomonadati</taxon>
        <taxon>Pseudomonadota</taxon>
        <taxon>Alphaproteobacteria</taxon>
        <taxon>Hyphomicrobiales</taxon>
        <taxon>Nitrobacteraceae</taxon>
        <taxon>Bradyrhizobium</taxon>
    </lineage>
</organism>
<dbReference type="Proteomes" id="UP000189935">
    <property type="component" value="Chromosome I"/>
</dbReference>
<proteinExistence type="predicted"/>